<dbReference type="Proteomes" id="UP001074446">
    <property type="component" value="Unassembled WGS sequence"/>
</dbReference>
<dbReference type="EMBL" id="JAPVES010000030">
    <property type="protein sequence ID" value="MCZ3373713.1"/>
    <property type="molecule type" value="Genomic_DNA"/>
</dbReference>
<keyword evidence="3" id="KW-1185">Reference proteome</keyword>
<evidence type="ECO:0000313" key="3">
    <source>
        <dbReference type="Proteomes" id="UP001068021"/>
    </source>
</evidence>
<comment type="caution">
    <text evidence="2">The sequence shown here is derived from an EMBL/GenBank/DDBJ whole genome shotgun (WGS) entry which is preliminary data.</text>
</comment>
<dbReference type="RefSeq" id="WP_048082406.1">
    <property type="nucleotide sequence ID" value="NZ_JAPVER010000020.1"/>
</dbReference>
<sequence length="130" mass="14934">MKISVNKLQIIRPEKDPKKPNIDLDVNWYVDFKEKSNSSLEYSCTIKTSDKYPITFRINGTVDLEDLKDPADILPSAIFDNSLKIMLTMLNLTKSIDLNIETKLEDSNSTFTKNSSPKKNFVDMYPSIYC</sequence>
<evidence type="ECO:0000313" key="1">
    <source>
        <dbReference type="EMBL" id="MCZ3367139.1"/>
    </source>
</evidence>
<evidence type="ECO:0000313" key="2">
    <source>
        <dbReference type="EMBL" id="MCZ3373713.1"/>
    </source>
</evidence>
<name>A0A9E5A8S8_9EURY</name>
<dbReference type="Proteomes" id="UP001068021">
    <property type="component" value="Unassembled WGS sequence"/>
</dbReference>
<proteinExistence type="predicted"/>
<reference evidence="2" key="1">
    <citation type="submission" date="2022-12" db="EMBL/GenBank/DDBJ databases">
        <title>Reclassification of two methanogenic archaea species isolated from the Kolyma lowland permafrost.</title>
        <authorList>
            <person name="Trubitsyn V.E."/>
            <person name="Rivkina E.M."/>
            <person name="Shcherbakova V.A."/>
        </authorList>
    </citation>
    <scope>NUCLEOTIDE SEQUENCE</scope>
    <source>
        <strain evidence="1">M2</strain>
        <strain evidence="2">MK4</strain>
    </source>
</reference>
<gene>
    <name evidence="2" type="ORF">O3H35_13775</name>
    <name evidence="1" type="ORF">O3H54_14715</name>
</gene>
<dbReference type="EMBL" id="JAPVER010000020">
    <property type="protein sequence ID" value="MCZ3367139.1"/>
    <property type="molecule type" value="Genomic_DNA"/>
</dbReference>
<accession>A0A9E5A8S8</accession>
<organism evidence="2">
    <name type="scientific">Methanobacterium veterum</name>
    <dbReference type="NCBI Taxonomy" id="408577"/>
    <lineage>
        <taxon>Archaea</taxon>
        <taxon>Methanobacteriati</taxon>
        <taxon>Methanobacteriota</taxon>
        <taxon>Methanomada group</taxon>
        <taxon>Methanobacteria</taxon>
        <taxon>Methanobacteriales</taxon>
        <taxon>Methanobacteriaceae</taxon>
        <taxon>Methanobacterium</taxon>
    </lineage>
</organism>
<dbReference type="AlphaFoldDB" id="A0A9E5A8S8"/>
<protein>
    <submittedName>
        <fullName evidence="2">Uncharacterized protein</fullName>
    </submittedName>
</protein>